<feature type="region of interest" description="Disordered" evidence="1">
    <location>
        <begin position="793"/>
        <end position="824"/>
    </location>
</feature>
<name>A0A0V0QAA4_PSEPJ</name>
<reference evidence="3 4" key="1">
    <citation type="journal article" date="2015" name="Sci. Rep.">
        <title>Genome of the facultative scuticociliatosis pathogen Pseudocohnilembus persalinus provides insight into its virulence through horizontal gene transfer.</title>
        <authorList>
            <person name="Xiong J."/>
            <person name="Wang G."/>
            <person name="Cheng J."/>
            <person name="Tian M."/>
            <person name="Pan X."/>
            <person name="Warren A."/>
            <person name="Jiang C."/>
            <person name="Yuan D."/>
            <person name="Miao W."/>
        </authorList>
    </citation>
    <scope>NUCLEOTIDE SEQUENCE [LARGE SCALE GENOMIC DNA]</scope>
    <source>
        <strain evidence="3">36N120E</strain>
    </source>
</reference>
<sequence>MKFLKRDFRNQRLFTGVLREISQKISRLFLLVSKEGRWKGQDWTFRGSWEGLGQALGGGNQGQFQELVLDFSESQIDEVGGLVDVVREADLGKLERFELYLNNVRCDGESEQDGENSFDFILENMSNLKSVLFDFSQSNFVQDFKYMTKMLSPVTQTLTNLQIVAKNVEFSSLQNLALTIFQLQKGKLTNIDINLSSDFKQSSQDFDALLASFQTLPQTIKVFKLNVSQILPQTTNLRDLFIFIGNQKENLENLSLNFGYAVDLKGIDQLQLRIGQNTNLVYLELLFPNCQQLDYENLALSVNNALKDTKLHILSLDLSSTLRQVLTANTAQEQADLFFSTVFDVDQNNLNQLNLDFSHNTKVVNYKFLGNSFKKLKNLVQINLVIKNSNLGDISAISQAFKENSKINYMTLNFAYSTVDSMDPLDDAFSAQKLNYLNLNVDFMGLQEVEFMRQMLQTQTELLYFILSAELNNISDLSPFSTAFIKTEKCSVVQLNLLGNTNIIDISPLEYSFINLFDFSLFYLDLPYQDGEIDYSPLNTILYNQYGNLLQFRLIKVDFKKTVEFTNYELEAMTWDLVYLNEQNKRFYFTKNEAQVQECENSSNLCTDCSQEAGKCSQCVGNLKSSECSVCEEGNFMSEISGLCYTCSTLVDYCGSCQSEYVCLSCKQDYKLNEYGICYQETCLQQNCGKCSQNNSEICLQCAQGYDLQEDGSCKPQNCGLAQENEDFFEGCDFCPFEGICSACSSNYKLLSSGRCQVESGSGAKTAWIIIGSILGVLVVGGGVWYFVYKKKQDKGEEDESNTSGNNKLLGDEEDGEENRQSLQ</sequence>
<evidence type="ECO:0008006" key="5">
    <source>
        <dbReference type="Google" id="ProtNLM"/>
    </source>
</evidence>
<gene>
    <name evidence="3" type="ORF">PPERSA_02931</name>
</gene>
<dbReference type="PANTHER" id="PTHR23275:SF100">
    <property type="entry name" value="EGF-LIKE DOMAIN-CONTAINING PROTEIN"/>
    <property type="match status" value="1"/>
</dbReference>
<keyword evidence="2" id="KW-0472">Membrane</keyword>
<organism evidence="3 4">
    <name type="scientific">Pseudocohnilembus persalinus</name>
    <name type="common">Ciliate</name>
    <dbReference type="NCBI Taxonomy" id="266149"/>
    <lineage>
        <taxon>Eukaryota</taxon>
        <taxon>Sar</taxon>
        <taxon>Alveolata</taxon>
        <taxon>Ciliophora</taxon>
        <taxon>Intramacronucleata</taxon>
        <taxon>Oligohymenophorea</taxon>
        <taxon>Scuticociliatia</taxon>
        <taxon>Philasterida</taxon>
        <taxon>Pseudocohnilembidae</taxon>
        <taxon>Pseudocohnilembus</taxon>
    </lineage>
</organism>
<evidence type="ECO:0000256" key="2">
    <source>
        <dbReference type="SAM" id="Phobius"/>
    </source>
</evidence>
<dbReference type="EMBL" id="LDAU01000221">
    <property type="protein sequence ID" value="KRW99099.1"/>
    <property type="molecule type" value="Genomic_DNA"/>
</dbReference>
<keyword evidence="2" id="KW-1133">Transmembrane helix</keyword>
<dbReference type="OrthoDB" id="10045365at2759"/>
<dbReference type="AlphaFoldDB" id="A0A0V0QAA4"/>
<dbReference type="PANTHER" id="PTHR23275">
    <property type="entry name" value="CABRIOLET.-RELATED"/>
    <property type="match status" value="1"/>
</dbReference>
<dbReference type="InParanoid" id="A0A0V0QAA4"/>
<protein>
    <recommendedName>
        <fullName evidence="5">Insulin-like growth factor binding protein, N-terminal</fullName>
    </recommendedName>
</protein>
<evidence type="ECO:0000256" key="1">
    <source>
        <dbReference type="SAM" id="MobiDB-lite"/>
    </source>
</evidence>
<evidence type="ECO:0000313" key="4">
    <source>
        <dbReference type="Proteomes" id="UP000054937"/>
    </source>
</evidence>
<keyword evidence="4" id="KW-1185">Reference proteome</keyword>
<evidence type="ECO:0000313" key="3">
    <source>
        <dbReference type="EMBL" id="KRW99099.1"/>
    </source>
</evidence>
<accession>A0A0V0QAA4</accession>
<proteinExistence type="predicted"/>
<comment type="caution">
    <text evidence="3">The sequence shown here is derived from an EMBL/GenBank/DDBJ whole genome shotgun (WGS) entry which is preliminary data.</text>
</comment>
<dbReference type="Proteomes" id="UP000054937">
    <property type="component" value="Unassembled WGS sequence"/>
</dbReference>
<keyword evidence="2" id="KW-0812">Transmembrane</keyword>
<feature type="transmembrane region" description="Helical" evidence="2">
    <location>
        <begin position="767"/>
        <end position="788"/>
    </location>
</feature>
<dbReference type="InterPro" id="IPR052798">
    <property type="entry name" value="Giardia_VSA"/>
</dbReference>